<reference evidence="6 7" key="1">
    <citation type="journal article" date="2014" name="Genome Biol. Evol.">
        <title>The genome of the myxosporean Thelohanellus kitauei shows adaptations to nutrient acquisition within its fish host.</title>
        <authorList>
            <person name="Yang Y."/>
            <person name="Xiong J."/>
            <person name="Zhou Z."/>
            <person name="Huo F."/>
            <person name="Miao W."/>
            <person name="Ran C."/>
            <person name="Liu Y."/>
            <person name="Zhang J."/>
            <person name="Feng J."/>
            <person name="Wang M."/>
            <person name="Wang M."/>
            <person name="Wang L."/>
            <person name="Yao B."/>
        </authorList>
    </citation>
    <scope>NUCLEOTIDE SEQUENCE [LARGE SCALE GENOMIC DNA]</scope>
    <source>
        <strain evidence="6">Wuqing</strain>
    </source>
</reference>
<dbReference type="SUPFAM" id="SSF57903">
    <property type="entry name" value="FYVE/PHD zinc finger"/>
    <property type="match status" value="1"/>
</dbReference>
<dbReference type="GO" id="GO:0008270">
    <property type="term" value="F:zinc ion binding"/>
    <property type="evidence" value="ECO:0007669"/>
    <property type="project" value="UniProtKB-KW"/>
</dbReference>
<evidence type="ECO:0000313" key="7">
    <source>
        <dbReference type="Proteomes" id="UP000031668"/>
    </source>
</evidence>
<dbReference type="SMART" id="SM00064">
    <property type="entry name" value="FYVE"/>
    <property type="match status" value="1"/>
</dbReference>
<protein>
    <submittedName>
        <fullName evidence="6">Rabenosyn-5</fullName>
    </submittedName>
</protein>
<evidence type="ECO:0000256" key="2">
    <source>
        <dbReference type="ARBA" id="ARBA00022771"/>
    </source>
</evidence>
<dbReference type="InterPro" id="IPR000306">
    <property type="entry name" value="Znf_FYVE"/>
</dbReference>
<keyword evidence="1" id="KW-0479">Metal-binding</keyword>
<accession>A0A0C2IK14</accession>
<gene>
    <name evidence="6" type="ORF">RF11_09620</name>
</gene>
<dbReference type="InterPro" id="IPR017455">
    <property type="entry name" value="Znf_FYVE-rel"/>
</dbReference>
<feature type="domain" description="FYVE-type" evidence="5">
    <location>
        <begin position="123"/>
        <end position="159"/>
    </location>
</feature>
<sequence>MEGFICPGCIERFESAEGLQSHFSFCSQNRSSIGNTSFGHSRSISNLETAINTTRLGLMGATLEGGYVRSHTDNFKKMRYALNANSLSFNQAILRLQKIKNASVESGFTSNLKAVHQDLVEWDMNSSKCGECDFFFNIIRRRHHCRTCGKATCGSCTKNIDFEEIYVVTLLYTQNEIVYAKFSHQRIIIQ</sequence>
<evidence type="ECO:0000313" key="6">
    <source>
        <dbReference type="EMBL" id="KII65729.1"/>
    </source>
</evidence>
<keyword evidence="2 4" id="KW-0863">Zinc-finger</keyword>
<dbReference type="OrthoDB" id="5872154at2759"/>
<organism evidence="6 7">
    <name type="scientific">Thelohanellus kitauei</name>
    <name type="common">Myxosporean</name>
    <dbReference type="NCBI Taxonomy" id="669202"/>
    <lineage>
        <taxon>Eukaryota</taxon>
        <taxon>Metazoa</taxon>
        <taxon>Cnidaria</taxon>
        <taxon>Myxozoa</taxon>
        <taxon>Myxosporea</taxon>
        <taxon>Bivalvulida</taxon>
        <taxon>Platysporina</taxon>
        <taxon>Myxobolidae</taxon>
        <taxon>Thelohanellus</taxon>
    </lineage>
</organism>
<evidence type="ECO:0000259" key="5">
    <source>
        <dbReference type="PROSITE" id="PS50178"/>
    </source>
</evidence>
<dbReference type="InterPro" id="IPR013083">
    <property type="entry name" value="Znf_RING/FYVE/PHD"/>
</dbReference>
<proteinExistence type="predicted"/>
<evidence type="ECO:0000256" key="4">
    <source>
        <dbReference type="PROSITE-ProRule" id="PRU00091"/>
    </source>
</evidence>
<comment type="caution">
    <text evidence="6">The sequence shown here is derived from an EMBL/GenBank/DDBJ whole genome shotgun (WGS) entry which is preliminary data.</text>
</comment>
<dbReference type="Pfam" id="PF01363">
    <property type="entry name" value="FYVE"/>
    <property type="match status" value="1"/>
</dbReference>
<dbReference type="Gene3D" id="3.30.40.10">
    <property type="entry name" value="Zinc/RING finger domain, C3HC4 (zinc finger)"/>
    <property type="match status" value="1"/>
</dbReference>
<evidence type="ECO:0000256" key="3">
    <source>
        <dbReference type="ARBA" id="ARBA00022833"/>
    </source>
</evidence>
<keyword evidence="7" id="KW-1185">Reference proteome</keyword>
<dbReference type="PROSITE" id="PS50178">
    <property type="entry name" value="ZF_FYVE"/>
    <property type="match status" value="1"/>
</dbReference>
<keyword evidence="3" id="KW-0862">Zinc</keyword>
<dbReference type="AlphaFoldDB" id="A0A0C2IK14"/>
<dbReference type="EMBL" id="JWZT01003740">
    <property type="protein sequence ID" value="KII65729.1"/>
    <property type="molecule type" value="Genomic_DNA"/>
</dbReference>
<dbReference type="Proteomes" id="UP000031668">
    <property type="component" value="Unassembled WGS sequence"/>
</dbReference>
<dbReference type="InterPro" id="IPR011011">
    <property type="entry name" value="Znf_FYVE_PHD"/>
</dbReference>
<evidence type="ECO:0000256" key="1">
    <source>
        <dbReference type="ARBA" id="ARBA00022723"/>
    </source>
</evidence>
<name>A0A0C2IK14_THEKT</name>